<feature type="compositionally biased region" description="Polar residues" evidence="11">
    <location>
        <begin position="162"/>
        <end position="175"/>
    </location>
</feature>
<feature type="DNA-binding region" description="Homeobox" evidence="9">
    <location>
        <begin position="203"/>
        <end position="262"/>
    </location>
</feature>
<keyword evidence="4 9" id="KW-0238">DNA-binding</keyword>
<keyword evidence="13" id="KW-1185">Reference proteome</keyword>
<dbReference type="AlphaFoldDB" id="A0A0N4ZAU7"/>
<evidence type="ECO:0000256" key="6">
    <source>
        <dbReference type="ARBA" id="ARBA00023163"/>
    </source>
</evidence>
<dbReference type="CDD" id="cd00086">
    <property type="entry name" value="homeodomain"/>
    <property type="match status" value="1"/>
</dbReference>
<dbReference type="Pfam" id="PF00046">
    <property type="entry name" value="Homeodomain"/>
    <property type="match status" value="1"/>
</dbReference>
<evidence type="ECO:0000256" key="3">
    <source>
        <dbReference type="ARBA" id="ARBA00023015"/>
    </source>
</evidence>
<evidence type="ECO:0000256" key="2">
    <source>
        <dbReference type="ARBA" id="ARBA00022473"/>
    </source>
</evidence>
<keyword evidence="6" id="KW-0804">Transcription</keyword>
<dbReference type="InterPro" id="IPR020479">
    <property type="entry name" value="HD_metazoa"/>
</dbReference>
<dbReference type="SMART" id="SM00389">
    <property type="entry name" value="HOX"/>
    <property type="match status" value="1"/>
</dbReference>
<organism evidence="13 14">
    <name type="scientific">Parastrongyloides trichosuri</name>
    <name type="common">Possum-specific nematode worm</name>
    <dbReference type="NCBI Taxonomy" id="131310"/>
    <lineage>
        <taxon>Eukaryota</taxon>
        <taxon>Metazoa</taxon>
        <taxon>Ecdysozoa</taxon>
        <taxon>Nematoda</taxon>
        <taxon>Chromadorea</taxon>
        <taxon>Rhabditida</taxon>
        <taxon>Tylenchina</taxon>
        <taxon>Panagrolaimomorpha</taxon>
        <taxon>Strongyloidoidea</taxon>
        <taxon>Strongyloididae</taxon>
        <taxon>Parastrongyloides</taxon>
    </lineage>
</organism>
<dbReference type="PRINTS" id="PR00024">
    <property type="entry name" value="HOMEOBOX"/>
</dbReference>
<dbReference type="SUPFAM" id="SSF46689">
    <property type="entry name" value="Homeodomain-like"/>
    <property type="match status" value="1"/>
</dbReference>
<keyword evidence="3" id="KW-0805">Transcription regulation</keyword>
<dbReference type="Gene3D" id="1.10.10.60">
    <property type="entry name" value="Homeodomain-like"/>
    <property type="match status" value="1"/>
</dbReference>
<sequence>MDISSNHQLPNCEPSSPIVVPSKGTKFSIADILDGKKKDSSISSNNSPLLKDEEQPLVKVWEIIAGKDGNDALKDNGNDLNCNSLFNKPYNFPQAWINETTLVNMENAGSLIEQLNGKLAFNLLPYSELKDHFMNKVNNMIIPINKTLIKSECENEDKFNESVGQNNSTGIINSDNEYETGDHLSDDDSSITNGDGCSSTSRKKKTRTVFSRHQVSQLEMTFDMKRYLSSQERAHLATSLRLTETQVKIWFQNRRNKWKRQAATDGEIPGAFSVSTPSITNPLNIFAHTTTNRASNPITLSALTNEHLHNIFTNNSLFPQANRPLNISILNKGTPSSSPPTHTQTSMATTMASQDMSNFDGTNAAAAAAKLLLNTYGALAAMTPQSLV</sequence>
<dbReference type="Proteomes" id="UP000038045">
    <property type="component" value="Unplaced"/>
</dbReference>
<dbReference type="GO" id="GO:0000981">
    <property type="term" value="F:DNA-binding transcription factor activity, RNA polymerase II-specific"/>
    <property type="evidence" value="ECO:0007669"/>
    <property type="project" value="InterPro"/>
</dbReference>
<dbReference type="InterPro" id="IPR051300">
    <property type="entry name" value="HMX_Homeobox_TF"/>
</dbReference>
<dbReference type="InterPro" id="IPR017970">
    <property type="entry name" value="Homeobox_CS"/>
</dbReference>
<evidence type="ECO:0000256" key="5">
    <source>
        <dbReference type="ARBA" id="ARBA00023155"/>
    </source>
</evidence>
<dbReference type="FunFam" id="1.10.10.60:FF:000053">
    <property type="entry name" value="H6 family homeobox 2"/>
    <property type="match status" value="1"/>
</dbReference>
<comment type="similarity">
    <text evidence="8">Belongs to the HMX homeobox family.</text>
</comment>
<evidence type="ECO:0000256" key="8">
    <source>
        <dbReference type="ARBA" id="ARBA00038165"/>
    </source>
</evidence>
<protein>
    <submittedName>
        <fullName evidence="14">Homeobox domain-containing protein</fullName>
    </submittedName>
</protein>
<evidence type="ECO:0000256" key="10">
    <source>
        <dbReference type="RuleBase" id="RU000682"/>
    </source>
</evidence>
<comment type="subcellular location">
    <subcellularLocation>
        <location evidence="1 9 10">Nucleus</location>
    </subcellularLocation>
</comment>
<evidence type="ECO:0000256" key="7">
    <source>
        <dbReference type="ARBA" id="ARBA00023242"/>
    </source>
</evidence>
<evidence type="ECO:0000256" key="11">
    <source>
        <dbReference type="SAM" id="MobiDB-lite"/>
    </source>
</evidence>
<dbReference type="PROSITE" id="PS00027">
    <property type="entry name" value="HOMEOBOX_1"/>
    <property type="match status" value="1"/>
</dbReference>
<keyword evidence="5 9" id="KW-0371">Homeobox</keyword>
<keyword evidence="2" id="KW-0217">Developmental protein</keyword>
<evidence type="ECO:0000313" key="13">
    <source>
        <dbReference type="Proteomes" id="UP000038045"/>
    </source>
</evidence>
<feature type="compositionally biased region" description="Polar residues" evidence="11">
    <location>
        <begin position="190"/>
        <end position="200"/>
    </location>
</feature>
<dbReference type="WBParaSite" id="PTRK_0000466100.1">
    <property type="protein sequence ID" value="PTRK_0000466100.1"/>
    <property type="gene ID" value="PTRK_0000466100"/>
</dbReference>
<dbReference type="PANTHER" id="PTHR46110">
    <property type="entry name" value="HOMEOBOX PROTEIN HMX"/>
    <property type="match status" value="1"/>
</dbReference>
<evidence type="ECO:0000256" key="9">
    <source>
        <dbReference type="PROSITE-ProRule" id="PRU00108"/>
    </source>
</evidence>
<evidence type="ECO:0000313" key="14">
    <source>
        <dbReference type="WBParaSite" id="PTRK_0000466100.1"/>
    </source>
</evidence>
<evidence type="ECO:0000256" key="4">
    <source>
        <dbReference type="ARBA" id="ARBA00023125"/>
    </source>
</evidence>
<dbReference type="PANTHER" id="PTHR46110:SF3">
    <property type="entry name" value="HOMEOBOX PROTEIN HMX"/>
    <property type="match status" value="1"/>
</dbReference>
<dbReference type="STRING" id="131310.A0A0N4ZAU7"/>
<feature type="region of interest" description="Disordered" evidence="11">
    <location>
        <begin position="159"/>
        <end position="209"/>
    </location>
</feature>
<dbReference type="PROSITE" id="PS50071">
    <property type="entry name" value="HOMEOBOX_2"/>
    <property type="match status" value="1"/>
</dbReference>
<dbReference type="InterPro" id="IPR001356">
    <property type="entry name" value="HD"/>
</dbReference>
<dbReference type="GO" id="GO:0000977">
    <property type="term" value="F:RNA polymerase II transcription regulatory region sequence-specific DNA binding"/>
    <property type="evidence" value="ECO:0007669"/>
    <property type="project" value="TreeGrafter"/>
</dbReference>
<dbReference type="GO" id="GO:0005634">
    <property type="term" value="C:nucleus"/>
    <property type="evidence" value="ECO:0007669"/>
    <property type="project" value="UniProtKB-SubCell"/>
</dbReference>
<name>A0A0N4ZAU7_PARTI</name>
<evidence type="ECO:0000259" key="12">
    <source>
        <dbReference type="PROSITE" id="PS50071"/>
    </source>
</evidence>
<proteinExistence type="inferred from homology"/>
<evidence type="ECO:0000256" key="1">
    <source>
        <dbReference type="ARBA" id="ARBA00004123"/>
    </source>
</evidence>
<reference evidence="14" key="1">
    <citation type="submission" date="2017-02" db="UniProtKB">
        <authorList>
            <consortium name="WormBaseParasite"/>
        </authorList>
    </citation>
    <scope>IDENTIFICATION</scope>
</reference>
<feature type="domain" description="Homeobox" evidence="12">
    <location>
        <begin position="201"/>
        <end position="261"/>
    </location>
</feature>
<accession>A0A0N4ZAU7</accession>
<keyword evidence="7 9" id="KW-0539">Nucleus</keyword>
<dbReference type="InterPro" id="IPR009057">
    <property type="entry name" value="Homeodomain-like_sf"/>
</dbReference>